<evidence type="ECO:0000313" key="2">
    <source>
        <dbReference type="Proteomes" id="UP000053260"/>
    </source>
</evidence>
<dbReference type="AlphaFoldDB" id="A0A101US99"/>
<dbReference type="EMBL" id="LMXB01000098">
    <property type="protein sequence ID" value="KUO15933.1"/>
    <property type="molecule type" value="Genomic_DNA"/>
</dbReference>
<gene>
    <name evidence="1" type="ORF">AQJ91_38605</name>
</gene>
<proteinExistence type="predicted"/>
<dbReference type="OrthoDB" id="4316706at2"/>
<sequence>MTTNALPERPVLVGRRQVRFEGAVTGQLHQDGSFYGARYISLQSDQYNSDGPKRLYHRGLELDLVAQVQAAAAWAAETGAAGDLVLSAALHRFDGSDGPVRLVASEEAFPDGPAAPLPETPAQTTADLSAIVTDRREAVVTAYTLVADLLADMGAHQPHVLTSEGDILINRLNADHRRELTGWDA</sequence>
<keyword evidence="2" id="KW-1185">Reference proteome</keyword>
<organism evidence="1 2">
    <name type="scientific">Streptomyces dysideae</name>
    <dbReference type="NCBI Taxonomy" id="909626"/>
    <lineage>
        <taxon>Bacteria</taxon>
        <taxon>Bacillati</taxon>
        <taxon>Actinomycetota</taxon>
        <taxon>Actinomycetes</taxon>
        <taxon>Kitasatosporales</taxon>
        <taxon>Streptomycetaceae</taxon>
        <taxon>Streptomyces</taxon>
    </lineage>
</organism>
<protein>
    <submittedName>
        <fullName evidence="1">Uncharacterized protein</fullName>
    </submittedName>
</protein>
<name>A0A101US99_9ACTN</name>
<evidence type="ECO:0000313" key="1">
    <source>
        <dbReference type="EMBL" id="KUO15933.1"/>
    </source>
</evidence>
<accession>A0A101US99</accession>
<reference evidence="1 2" key="1">
    <citation type="submission" date="2015-10" db="EMBL/GenBank/DDBJ databases">
        <title>Draft genome sequence of Streptomyces sp. RV15, isolated from a marine sponge.</title>
        <authorList>
            <person name="Ruckert C."/>
            <person name="Abdelmohsen U.R."/>
            <person name="Winkler A."/>
            <person name="Hentschel U."/>
            <person name="Kalinowski J."/>
            <person name="Kampfer P."/>
            <person name="Glaeser S."/>
        </authorList>
    </citation>
    <scope>NUCLEOTIDE SEQUENCE [LARGE SCALE GENOMIC DNA]</scope>
    <source>
        <strain evidence="1 2">RV15</strain>
    </source>
</reference>
<dbReference type="Proteomes" id="UP000053260">
    <property type="component" value="Unassembled WGS sequence"/>
</dbReference>
<comment type="caution">
    <text evidence="1">The sequence shown here is derived from an EMBL/GenBank/DDBJ whole genome shotgun (WGS) entry which is preliminary data.</text>
</comment>